<proteinExistence type="predicted"/>
<dbReference type="VEuPathDB" id="FungiDB:BO97DRAFT_44065"/>
<dbReference type="AlphaFoldDB" id="A0A395HYW7"/>
<feature type="region of interest" description="Disordered" evidence="1">
    <location>
        <begin position="1"/>
        <end position="87"/>
    </location>
</feature>
<evidence type="ECO:0000256" key="1">
    <source>
        <dbReference type="SAM" id="MobiDB-lite"/>
    </source>
</evidence>
<feature type="compositionally biased region" description="Basic and acidic residues" evidence="1">
    <location>
        <begin position="78"/>
        <end position="87"/>
    </location>
</feature>
<feature type="compositionally biased region" description="Polar residues" evidence="1">
    <location>
        <begin position="22"/>
        <end position="51"/>
    </location>
</feature>
<accession>A0A395HYW7</accession>
<dbReference type="EMBL" id="KZ824280">
    <property type="protein sequence ID" value="RAL13121.1"/>
    <property type="molecule type" value="Genomic_DNA"/>
</dbReference>
<gene>
    <name evidence="2" type="ORF">BO97DRAFT_44065</name>
</gene>
<evidence type="ECO:0000313" key="2">
    <source>
        <dbReference type="EMBL" id="RAL13121.1"/>
    </source>
</evidence>
<protein>
    <submittedName>
        <fullName evidence="2">Uncharacterized protein</fullName>
    </submittedName>
</protein>
<dbReference type="Proteomes" id="UP000248961">
    <property type="component" value="Unassembled WGS sequence"/>
</dbReference>
<evidence type="ECO:0000313" key="3">
    <source>
        <dbReference type="Proteomes" id="UP000248961"/>
    </source>
</evidence>
<dbReference type="RefSeq" id="XP_025552275.1">
    <property type="nucleotide sequence ID" value="XM_025698098.1"/>
</dbReference>
<dbReference type="GeneID" id="37202387"/>
<dbReference type="OrthoDB" id="2590867at2759"/>
<organism evidence="2 3">
    <name type="scientific">Aspergillus homomorphus (strain CBS 101889)</name>
    <dbReference type="NCBI Taxonomy" id="1450537"/>
    <lineage>
        <taxon>Eukaryota</taxon>
        <taxon>Fungi</taxon>
        <taxon>Dikarya</taxon>
        <taxon>Ascomycota</taxon>
        <taxon>Pezizomycotina</taxon>
        <taxon>Eurotiomycetes</taxon>
        <taxon>Eurotiomycetidae</taxon>
        <taxon>Eurotiales</taxon>
        <taxon>Aspergillaceae</taxon>
        <taxon>Aspergillus</taxon>
        <taxon>Aspergillus subgen. Circumdati</taxon>
    </lineage>
</organism>
<keyword evidence="3" id="KW-1185">Reference proteome</keyword>
<sequence>MSSQAPQNRDFRSAKNVEPLNEHNTQSQDAAGQPSFSGPGANTSAASTTKPHGNKMLNKLDPRFDSDMLEEQEQQQQAREKGEGPVE</sequence>
<reference evidence="2 3" key="1">
    <citation type="submission" date="2018-02" db="EMBL/GenBank/DDBJ databases">
        <title>The genomes of Aspergillus section Nigri reveals drivers in fungal speciation.</title>
        <authorList>
            <consortium name="DOE Joint Genome Institute"/>
            <person name="Vesth T.C."/>
            <person name="Nybo J."/>
            <person name="Theobald S."/>
            <person name="Brandl J."/>
            <person name="Frisvad J.C."/>
            <person name="Nielsen K.F."/>
            <person name="Lyhne E.K."/>
            <person name="Kogle M.E."/>
            <person name="Kuo A."/>
            <person name="Riley R."/>
            <person name="Clum A."/>
            <person name="Nolan M."/>
            <person name="Lipzen A."/>
            <person name="Salamov A."/>
            <person name="Henrissat B."/>
            <person name="Wiebenga A."/>
            <person name="De vries R.P."/>
            <person name="Grigoriev I.V."/>
            <person name="Mortensen U.H."/>
            <person name="Andersen M.R."/>
            <person name="Baker S.E."/>
        </authorList>
    </citation>
    <scope>NUCLEOTIDE SEQUENCE [LARGE SCALE GENOMIC DNA]</scope>
    <source>
        <strain evidence="2 3">CBS 101889</strain>
    </source>
</reference>
<name>A0A395HYW7_ASPHC</name>